<evidence type="ECO:0000256" key="10">
    <source>
        <dbReference type="ARBA" id="ARBA00023004"/>
    </source>
</evidence>
<dbReference type="SUPFAM" id="SSF102114">
    <property type="entry name" value="Radical SAM enzymes"/>
    <property type="match status" value="1"/>
</dbReference>
<dbReference type="PROSITE" id="PS51918">
    <property type="entry name" value="RADICAL_SAM"/>
    <property type="match status" value="1"/>
</dbReference>
<evidence type="ECO:0000256" key="6">
    <source>
        <dbReference type="ARBA" id="ARBA00022679"/>
    </source>
</evidence>
<evidence type="ECO:0000256" key="1">
    <source>
        <dbReference type="ARBA" id="ARBA00001966"/>
    </source>
</evidence>
<dbReference type="GO" id="GO:0035598">
    <property type="term" value="F:tRNA (N(6)-L-threonylcarbamoyladenosine(37)-C(2))-methylthiotransferase activity"/>
    <property type="evidence" value="ECO:0007669"/>
    <property type="project" value="UniProtKB-EC"/>
</dbReference>
<keyword evidence="17" id="KW-1185">Reference proteome</keyword>
<dbReference type="SMART" id="SM00729">
    <property type="entry name" value="Elp3"/>
    <property type="match status" value="1"/>
</dbReference>
<dbReference type="InterPro" id="IPR020612">
    <property type="entry name" value="Methylthiotransferase_CS"/>
</dbReference>
<evidence type="ECO:0000256" key="7">
    <source>
        <dbReference type="ARBA" id="ARBA00022691"/>
    </source>
</evidence>
<evidence type="ECO:0000256" key="3">
    <source>
        <dbReference type="ARBA" id="ARBA00013273"/>
    </source>
</evidence>
<dbReference type="SFLD" id="SFLDG01061">
    <property type="entry name" value="methylthiotransferase"/>
    <property type="match status" value="1"/>
</dbReference>
<comment type="cofactor">
    <cofactor evidence="1">
        <name>[4Fe-4S] cluster</name>
        <dbReference type="ChEBI" id="CHEBI:49883"/>
    </cofactor>
</comment>
<dbReference type="GO" id="GO:0051539">
    <property type="term" value="F:4 iron, 4 sulfur cluster binding"/>
    <property type="evidence" value="ECO:0007669"/>
    <property type="project" value="UniProtKB-KW"/>
</dbReference>
<dbReference type="RefSeq" id="WP_151080612.1">
    <property type="nucleotide sequence ID" value="NZ_CP047647.1"/>
</dbReference>
<evidence type="ECO:0000256" key="9">
    <source>
        <dbReference type="ARBA" id="ARBA00022723"/>
    </source>
</evidence>
<evidence type="ECO:0000256" key="8">
    <source>
        <dbReference type="ARBA" id="ARBA00022694"/>
    </source>
</evidence>
<dbReference type="PROSITE" id="PS01278">
    <property type="entry name" value="MTTASE_RADICAL"/>
    <property type="match status" value="1"/>
</dbReference>
<reference evidence="16 17" key="1">
    <citation type="submission" date="2019-09" db="EMBL/GenBank/DDBJ databases">
        <title>Genome sequence of Hymenobacter sp. M3.</title>
        <authorList>
            <person name="Srinivasan S."/>
        </authorList>
    </citation>
    <scope>NUCLEOTIDE SEQUENCE [LARGE SCALE GENOMIC DNA]</scope>
    <source>
        <strain evidence="16 17">M3</strain>
    </source>
</reference>
<dbReference type="SFLD" id="SFLDS00029">
    <property type="entry name" value="Radical_SAM"/>
    <property type="match status" value="1"/>
</dbReference>
<evidence type="ECO:0000313" key="16">
    <source>
        <dbReference type="EMBL" id="KAA9325898.1"/>
    </source>
</evidence>
<dbReference type="PANTHER" id="PTHR43020:SF2">
    <property type="entry name" value="MITOCHONDRIAL TRNA METHYLTHIOTRANSFERASE CDK5RAP1"/>
    <property type="match status" value="1"/>
</dbReference>
<accession>A0A7L4ZVM6</accession>
<dbReference type="GO" id="GO:0005829">
    <property type="term" value="C:cytosol"/>
    <property type="evidence" value="ECO:0007669"/>
    <property type="project" value="TreeGrafter"/>
</dbReference>
<dbReference type="InterPro" id="IPR038135">
    <property type="entry name" value="Methylthiotransferase_N_sf"/>
</dbReference>
<evidence type="ECO:0000256" key="5">
    <source>
        <dbReference type="ARBA" id="ARBA00022490"/>
    </source>
</evidence>
<keyword evidence="11" id="KW-0411">Iron-sulfur</keyword>
<keyword evidence="9" id="KW-0479">Metal-binding</keyword>
<dbReference type="Proteomes" id="UP000326380">
    <property type="component" value="Unassembled WGS sequence"/>
</dbReference>
<comment type="function">
    <text evidence="2">Catalyzes the methylthiolation of N6-threonylcarbamoyladenosine (t(6)A), leading to the formation of 2-methylthio-N6-threonylcarbamoyladenosine (ms(2)t(6)A) at position 37 in tRNAs that read codons beginning with adenine.</text>
</comment>
<evidence type="ECO:0000256" key="4">
    <source>
        <dbReference type="ARBA" id="ARBA00022485"/>
    </source>
</evidence>
<dbReference type="AlphaFoldDB" id="A0A7L4ZVM6"/>
<dbReference type="EMBL" id="VTWU01000008">
    <property type="protein sequence ID" value="KAA9325898.1"/>
    <property type="molecule type" value="Genomic_DNA"/>
</dbReference>
<protein>
    <recommendedName>
        <fullName evidence="15">Threonylcarbamoyladenosine tRNA methylthiotransferase MtaB</fullName>
        <ecNumber evidence="3">2.8.4.5</ecNumber>
    </recommendedName>
    <alternativeName>
        <fullName evidence="12">tRNA-t(6)A37 methylthiotransferase</fullName>
    </alternativeName>
</protein>
<dbReference type="FunFam" id="3.80.30.20:FF:000001">
    <property type="entry name" value="tRNA-2-methylthio-N(6)-dimethylallyladenosine synthase 2"/>
    <property type="match status" value="1"/>
</dbReference>
<evidence type="ECO:0000256" key="14">
    <source>
        <dbReference type="ARBA" id="ARBA00061574"/>
    </source>
</evidence>
<dbReference type="Pfam" id="PF04055">
    <property type="entry name" value="Radical_SAM"/>
    <property type="match status" value="1"/>
</dbReference>
<gene>
    <name evidence="16" type="primary">mtaB</name>
    <name evidence="16" type="ORF">F0P96_19230</name>
</gene>
<proteinExistence type="inferred from homology"/>
<dbReference type="InterPro" id="IPR007197">
    <property type="entry name" value="rSAM"/>
</dbReference>
<dbReference type="InterPro" id="IPR005839">
    <property type="entry name" value="Methylthiotransferase"/>
</dbReference>
<evidence type="ECO:0000256" key="15">
    <source>
        <dbReference type="ARBA" id="ARBA00069898"/>
    </source>
</evidence>
<dbReference type="PROSITE" id="PS51449">
    <property type="entry name" value="MTTASE_N"/>
    <property type="match status" value="1"/>
</dbReference>
<evidence type="ECO:0000256" key="12">
    <source>
        <dbReference type="ARBA" id="ARBA00031213"/>
    </source>
</evidence>
<dbReference type="EC" id="2.8.4.5" evidence="3"/>
<dbReference type="GO" id="GO:0035597">
    <property type="term" value="F:tRNA-2-methylthio-N(6)-dimethylallyladenosine(37) synthase activity"/>
    <property type="evidence" value="ECO:0007669"/>
    <property type="project" value="TreeGrafter"/>
</dbReference>
<dbReference type="NCBIfam" id="TIGR00089">
    <property type="entry name" value="MiaB/RimO family radical SAM methylthiotransferase"/>
    <property type="match status" value="1"/>
</dbReference>
<keyword evidence="6" id="KW-0808">Transferase</keyword>
<organism evidence="16 17">
    <name type="scientific">Hymenobacter busanensis</name>
    <dbReference type="NCBI Taxonomy" id="2607656"/>
    <lineage>
        <taxon>Bacteria</taxon>
        <taxon>Pseudomonadati</taxon>
        <taxon>Bacteroidota</taxon>
        <taxon>Cytophagia</taxon>
        <taxon>Cytophagales</taxon>
        <taxon>Hymenobacteraceae</taxon>
        <taxon>Hymenobacter</taxon>
    </lineage>
</organism>
<comment type="catalytic activity">
    <reaction evidence="13">
        <text>N(6)-L-threonylcarbamoyladenosine(37) in tRNA + (sulfur carrier)-SH + AH2 + 2 S-adenosyl-L-methionine = 2-methylsulfanyl-N(6)-L-threonylcarbamoyladenosine(37) in tRNA + (sulfur carrier)-H + 5'-deoxyadenosine + L-methionine + A + S-adenosyl-L-homocysteine + 2 H(+)</text>
        <dbReference type="Rhea" id="RHEA:37075"/>
        <dbReference type="Rhea" id="RHEA-COMP:10163"/>
        <dbReference type="Rhea" id="RHEA-COMP:11092"/>
        <dbReference type="Rhea" id="RHEA-COMP:14737"/>
        <dbReference type="Rhea" id="RHEA-COMP:14739"/>
        <dbReference type="ChEBI" id="CHEBI:13193"/>
        <dbReference type="ChEBI" id="CHEBI:15378"/>
        <dbReference type="ChEBI" id="CHEBI:17319"/>
        <dbReference type="ChEBI" id="CHEBI:17499"/>
        <dbReference type="ChEBI" id="CHEBI:29917"/>
        <dbReference type="ChEBI" id="CHEBI:57844"/>
        <dbReference type="ChEBI" id="CHEBI:57856"/>
        <dbReference type="ChEBI" id="CHEBI:59789"/>
        <dbReference type="ChEBI" id="CHEBI:64428"/>
        <dbReference type="ChEBI" id="CHEBI:74418"/>
        <dbReference type="ChEBI" id="CHEBI:74420"/>
        <dbReference type="EC" id="2.8.4.5"/>
    </reaction>
</comment>
<dbReference type="InterPro" id="IPR013848">
    <property type="entry name" value="Methylthiotransferase_N"/>
</dbReference>
<keyword evidence="5" id="KW-0963">Cytoplasm</keyword>
<dbReference type="PANTHER" id="PTHR43020">
    <property type="entry name" value="CDK5 REGULATORY SUBUNIT-ASSOCIATED PROTEIN 1"/>
    <property type="match status" value="1"/>
</dbReference>
<dbReference type="InterPro" id="IPR006638">
    <property type="entry name" value="Elp3/MiaA/NifB-like_rSAM"/>
</dbReference>
<dbReference type="InterPro" id="IPR006467">
    <property type="entry name" value="MiaB-like_bact"/>
</dbReference>
<name>A0A7L4ZVM6_9BACT</name>
<dbReference type="FunFam" id="3.40.50.12160:FF:000004">
    <property type="entry name" value="Threonylcarbamoyladenosine tRNA methylthiotransferase MtaB"/>
    <property type="match status" value="1"/>
</dbReference>
<comment type="caution">
    <text evidence="16">The sequence shown here is derived from an EMBL/GenBank/DDBJ whole genome shotgun (WGS) entry which is preliminary data.</text>
</comment>
<dbReference type="GO" id="GO:0046872">
    <property type="term" value="F:metal ion binding"/>
    <property type="evidence" value="ECO:0007669"/>
    <property type="project" value="UniProtKB-KW"/>
</dbReference>
<dbReference type="SFLD" id="SFLDG01082">
    <property type="entry name" value="B12-binding_domain_containing"/>
    <property type="match status" value="1"/>
</dbReference>
<dbReference type="Pfam" id="PF00919">
    <property type="entry name" value="UPF0004"/>
    <property type="match status" value="1"/>
</dbReference>
<keyword evidence="4" id="KW-0004">4Fe-4S</keyword>
<evidence type="ECO:0000256" key="13">
    <source>
        <dbReference type="ARBA" id="ARBA00051661"/>
    </source>
</evidence>
<keyword evidence="10" id="KW-0408">Iron</keyword>
<dbReference type="InterPro" id="IPR023404">
    <property type="entry name" value="rSAM_horseshoe"/>
</dbReference>
<dbReference type="Gene3D" id="3.40.50.12160">
    <property type="entry name" value="Methylthiotransferase, N-terminal domain"/>
    <property type="match status" value="1"/>
</dbReference>
<evidence type="ECO:0000256" key="11">
    <source>
        <dbReference type="ARBA" id="ARBA00023014"/>
    </source>
</evidence>
<evidence type="ECO:0000313" key="17">
    <source>
        <dbReference type="Proteomes" id="UP000326380"/>
    </source>
</evidence>
<dbReference type="Gene3D" id="3.80.30.20">
    <property type="entry name" value="tm_1862 like domain"/>
    <property type="match status" value="1"/>
</dbReference>
<keyword evidence="8" id="KW-0819">tRNA processing</keyword>
<keyword evidence="7" id="KW-0949">S-adenosyl-L-methionine</keyword>
<dbReference type="InterPro" id="IPR058240">
    <property type="entry name" value="rSAM_sf"/>
</dbReference>
<evidence type="ECO:0000256" key="2">
    <source>
        <dbReference type="ARBA" id="ARBA00002399"/>
    </source>
</evidence>
<dbReference type="NCBIfam" id="TIGR01579">
    <property type="entry name" value="MiaB-like-C"/>
    <property type="match status" value="1"/>
</dbReference>
<dbReference type="CDD" id="cd01335">
    <property type="entry name" value="Radical_SAM"/>
    <property type="match status" value="1"/>
</dbReference>
<sequence>METRTVAFYTLGCKLNFSETSALGRQFEERGFAKVAFERGADIYVINTCSVTDHADRKCRKVVQQALKHNPEAYVTIVGCYAQLKPQEIAEIPGVHAVLGAAEKFRLAEILDETAFRKPAAGQPGQVFASPISEATEFHAAHSFGDRTRTFLKVQDGCDYSCSFCTIPLARGHSRSGSVQSVVERVQALAATGVKEIVLTGVNLGDFGLQGPERQRRESFTDLVQALDTVEGIQRFRISSCEPNLLTDDIIRTVAQSRRFMPHFHIPLQSGSNKILGLMRRRYRRELYQERVALIKQVMPHACIGVDVIVGFPGETEADFLDTYQFLNELPVSYLHVFPYSERENTLAPTLPGRVQDRIRHERTTQLRGLSEKKKRFFYEQHVGLETEVLFEDDLGPDGRMEGFTPNYIRVAAQYDPLLVGELKRLRLVQVNSGGLMEAEELGIETFAH</sequence>
<comment type="similarity">
    <text evidence="14">Belongs to the methylthiotransferase family. MtaB subfamily.</text>
</comment>